<dbReference type="PANTHER" id="PTHR34072:SF52">
    <property type="entry name" value="RIBONUCLEASE H"/>
    <property type="match status" value="1"/>
</dbReference>
<protein>
    <recommendedName>
        <fullName evidence="7">Reverse transcriptase RNase H-like domain-containing protein</fullName>
    </recommendedName>
</protein>
<dbReference type="InterPro" id="IPR041373">
    <property type="entry name" value="RT_RNaseH"/>
</dbReference>
<evidence type="ECO:0000256" key="5">
    <source>
        <dbReference type="ARBA" id="ARBA00022801"/>
    </source>
</evidence>
<dbReference type="PANTHER" id="PTHR34072">
    <property type="entry name" value="ENZYMATIC POLYPROTEIN-RELATED"/>
    <property type="match status" value="1"/>
</dbReference>
<dbReference type="InterPro" id="IPR043128">
    <property type="entry name" value="Rev_trsase/Diguanyl_cyclase"/>
</dbReference>
<dbReference type="InterPro" id="IPR043502">
    <property type="entry name" value="DNA/RNA_pol_sf"/>
</dbReference>
<evidence type="ECO:0000256" key="4">
    <source>
        <dbReference type="ARBA" id="ARBA00022759"/>
    </source>
</evidence>
<comment type="caution">
    <text evidence="8">The sequence shown here is derived from an EMBL/GenBank/DDBJ whole genome shotgun (WGS) entry which is preliminary data.</text>
</comment>
<keyword evidence="9" id="KW-1185">Reference proteome</keyword>
<dbReference type="Pfam" id="PF17917">
    <property type="entry name" value="RT_RNaseH"/>
    <property type="match status" value="1"/>
</dbReference>
<evidence type="ECO:0000256" key="2">
    <source>
        <dbReference type="ARBA" id="ARBA00022695"/>
    </source>
</evidence>
<keyword evidence="3" id="KW-0540">Nuclease</keyword>
<evidence type="ECO:0000256" key="3">
    <source>
        <dbReference type="ARBA" id="ARBA00022722"/>
    </source>
</evidence>
<evidence type="ECO:0000256" key="6">
    <source>
        <dbReference type="ARBA" id="ARBA00022918"/>
    </source>
</evidence>
<keyword evidence="6" id="KW-0695">RNA-directed DNA polymerase</keyword>
<evidence type="ECO:0000313" key="8">
    <source>
        <dbReference type="EMBL" id="KAH0756690.1"/>
    </source>
</evidence>
<dbReference type="EMBL" id="JAIVGD010000018">
    <property type="protein sequence ID" value="KAH0756690.1"/>
    <property type="molecule type" value="Genomic_DNA"/>
</dbReference>
<keyword evidence="1" id="KW-0808">Transferase</keyword>
<dbReference type="SUPFAM" id="SSF56672">
    <property type="entry name" value="DNA/RNA polymerases"/>
    <property type="match status" value="1"/>
</dbReference>
<proteinExistence type="predicted"/>
<feature type="domain" description="Reverse transcriptase RNase H-like" evidence="7">
    <location>
        <begin position="255"/>
        <end position="350"/>
    </location>
</feature>
<dbReference type="CDD" id="cd09274">
    <property type="entry name" value="RNase_HI_RT_Ty3"/>
    <property type="match status" value="1"/>
</dbReference>
<reference evidence="8 9" key="1">
    <citation type="journal article" date="2021" name="bioRxiv">
        <title>Chromosome-scale and haplotype-resolved genome assembly of a tetraploid potato cultivar.</title>
        <authorList>
            <person name="Sun H."/>
            <person name="Jiao W.-B."/>
            <person name="Krause K."/>
            <person name="Campoy J.A."/>
            <person name="Goel M."/>
            <person name="Folz-Donahue K."/>
            <person name="Kukat C."/>
            <person name="Huettel B."/>
            <person name="Schneeberger K."/>
        </authorList>
    </citation>
    <scope>NUCLEOTIDE SEQUENCE [LARGE SCALE GENOMIC DNA]</scope>
    <source>
        <strain evidence="8">SolTubOtavaFocal</strain>
        <tissue evidence="8">Leaves</tissue>
    </source>
</reference>
<evidence type="ECO:0000259" key="7">
    <source>
        <dbReference type="Pfam" id="PF17917"/>
    </source>
</evidence>
<keyword evidence="5" id="KW-0378">Hydrolase</keyword>
<sequence length="449" mass="51369">MSSTDSFSTLTFISIALSRDFVPQASGRGRVQPGRGGKTIGMSETEIFLCCDHRYDTWVDLIILGRVYFDIIMAMSGVPRFEWMGASGSYPSKVISFIRAQRLVDRGCLSYLDFIRDTSVESSPMDSVLVPGTKLISISPYRMVTVELKELKDQLQDLLSKGFIRPSVSPWSAFKLFMRKKDESMRICASLFSNIYLTSGYHQLIISAPAFMELMNGEFQPYLDSFVIVFIYDILSFSTIASTLTRLTRKSESVDFIVYCDAFGVGLGGVLKKKDKVIAYASRHSKTHERNYFTHDLGLTAIVFVFKLWRHYLYRVHCEVFTDHRSLQYIFSQRDLNLRQRRWLELLKDYDITILYHPGKVNVVIDALSRKTSSMGSLTAISVEKRPLATDIRRLILYLLRRIVSAKYHVEKLCIIRDKVMRGEAKELSFILMVSCGLEAGFVCPRWAS</sequence>
<keyword evidence="4" id="KW-0255">Endonuclease</keyword>
<accession>A0ABQ7UXX9</accession>
<gene>
    <name evidence="8" type="ORF">KY290_026960</name>
</gene>
<name>A0ABQ7UXX9_SOLTU</name>
<dbReference type="Gene3D" id="3.10.10.10">
    <property type="entry name" value="HIV Type 1 Reverse Transcriptase, subunit A, domain 1"/>
    <property type="match status" value="1"/>
</dbReference>
<dbReference type="Proteomes" id="UP000826656">
    <property type="component" value="Unassembled WGS sequence"/>
</dbReference>
<dbReference type="Gene3D" id="3.30.70.270">
    <property type="match status" value="1"/>
</dbReference>
<evidence type="ECO:0000256" key="1">
    <source>
        <dbReference type="ARBA" id="ARBA00022679"/>
    </source>
</evidence>
<evidence type="ECO:0000313" key="9">
    <source>
        <dbReference type="Proteomes" id="UP000826656"/>
    </source>
</evidence>
<organism evidence="8 9">
    <name type="scientific">Solanum tuberosum</name>
    <name type="common">Potato</name>
    <dbReference type="NCBI Taxonomy" id="4113"/>
    <lineage>
        <taxon>Eukaryota</taxon>
        <taxon>Viridiplantae</taxon>
        <taxon>Streptophyta</taxon>
        <taxon>Embryophyta</taxon>
        <taxon>Tracheophyta</taxon>
        <taxon>Spermatophyta</taxon>
        <taxon>Magnoliopsida</taxon>
        <taxon>eudicotyledons</taxon>
        <taxon>Gunneridae</taxon>
        <taxon>Pentapetalae</taxon>
        <taxon>asterids</taxon>
        <taxon>lamiids</taxon>
        <taxon>Solanales</taxon>
        <taxon>Solanaceae</taxon>
        <taxon>Solanoideae</taxon>
        <taxon>Solaneae</taxon>
        <taxon>Solanum</taxon>
    </lineage>
</organism>
<keyword evidence="2" id="KW-0548">Nucleotidyltransferase</keyword>